<dbReference type="AlphaFoldDB" id="A0A517PQN4"/>
<keyword evidence="2" id="KW-1185">Reference proteome</keyword>
<evidence type="ECO:0000313" key="2">
    <source>
        <dbReference type="Proteomes" id="UP000320421"/>
    </source>
</evidence>
<accession>A0A517PQN4</accession>
<evidence type="ECO:0000313" key="1">
    <source>
        <dbReference type="EMBL" id="QDT21681.1"/>
    </source>
</evidence>
<dbReference type="Proteomes" id="UP000320421">
    <property type="component" value="Chromosome"/>
</dbReference>
<name>A0A517PQN4_9PLAN</name>
<dbReference type="RefSeq" id="WP_145186375.1">
    <property type="nucleotide sequence ID" value="NZ_CP036266.1"/>
</dbReference>
<dbReference type="EMBL" id="CP036266">
    <property type="protein sequence ID" value="QDT21681.1"/>
    <property type="molecule type" value="Genomic_DNA"/>
</dbReference>
<dbReference type="OrthoDB" id="9908339at2"/>
<organism evidence="1 2">
    <name type="scientific">Gimesia chilikensis</name>
    <dbReference type="NCBI Taxonomy" id="2605989"/>
    <lineage>
        <taxon>Bacteria</taxon>
        <taxon>Pseudomonadati</taxon>
        <taxon>Planctomycetota</taxon>
        <taxon>Planctomycetia</taxon>
        <taxon>Planctomycetales</taxon>
        <taxon>Planctomycetaceae</taxon>
        <taxon>Gimesia</taxon>
    </lineage>
</organism>
<sequence>MSFSHFLSATILLWAVFAGPVDRLFALQENSPTKEYLGFPENIKKQQTVAWQDTQVPLLRSGAESPEMITGKRAVYKLKHGSRKRTIPVVIFSDPQSGLTWAGPEQNTYLVLQEGILGFRLIGDRIDWCESLLQRDPNAVSPELTSRFEQDISGFTLLQSALPLSNVLKQENTTLLGAHIKNPWMFTNGAFSSQGATPILKKLQWDAGLLKLDLTDRTKKFAATVWIDPQTRKVKKTEEKPWSFFGDSNPKVKQ</sequence>
<gene>
    <name evidence="1" type="ORF">HG66A1_34840</name>
</gene>
<protein>
    <submittedName>
        <fullName evidence="1">Uncharacterized protein</fullName>
    </submittedName>
</protein>
<reference evidence="1 2" key="1">
    <citation type="submission" date="2019-02" db="EMBL/GenBank/DDBJ databases">
        <title>Deep-cultivation of Planctomycetes and their phenomic and genomic characterization uncovers novel biology.</title>
        <authorList>
            <person name="Wiegand S."/>
            <person name="Jogler M."/>
            <person name="Boedeker C."/>
            <person name="Pinto D."/>
            <person name="Vollmers J."/>
            <person name="Rivas-Marin E."/>
            <person name="Kohn T."/>
            <person name="Peeters S.H."/>
            <person name="Heuer A."/>
            <person name="Rast P."/>
            <person name="Oberbeckmann S."/>
            <person name="Bunk B."/>
            <person name="Jeske O."/>
            <person name="Meyerdierks A."/>
            <person name="Storesund J.E."/>
            <person name="Kallscheuer N."/>
            <person name="Luecker S."/>
            <person name="Lage O.M."/>
            <person name="Pohl T."/>
            <person name="Merkel B.J."/>
            <person name="Hornburger P."/>
            <person name="Mueller R.-W."/>
            <person name="Bruemmer F."/>
            <person name="Labrenz M."/>
            <person name="Spormann A.M."/>
            <person name="Op den Camp H."/>
            <person name="Overmann J."/>
            <person name="Amann R."/>
            <person name="Jetten M.S.M."/>
            <person name="Mascher T."/>
            <person name="Medema M.H."/>
            <person name="Devos D.P."/>
            <person name="Kaster A.-K."/>
            <person name="Ovreas L."/>
            <person name="Rohde M."/>
            <person name="Galperin M.Y."/>
            <person name="Jogler C."/>
        </authorList>
    </citation>
    <scope>NUCLEOTIDE SEQUENCE [LARGE SCALE GENOMIC DNA]</scope>
    <source>
        <strain evidence="1 2">HG66A1</strain>
    </source>
</reference>
<proteinExistence type="predicted"/>